<dbReference type="AlphaFoldDB" id="A0A1Y2CRR7"/>
<dbReference type="EMBL" id="MCGO01000008">
    <property type="protein sequence ID" value="ORY49750.1"/>
    <property type="molecule type" value="Genomic_DNA"/>
</dbReference>
<feature type="region of interest" description="Disordered" evidence="3">
    <location>
        <begin position="40"/>
        <end position="83"/>
    </location>
</feature>
<accession>A0A1Y2CRR7</accession>
<dbReference type="Gene3D" id="3.30.210.10">
    <property type="entry name" value="DNA polymerase, thumb domain"/>
    <property type="match status" value="1"/>
</dbReference>
<keyword evidence="1" id="KW-0808">Transferase</keyword>
<dbReference type="InterPro" id="IPR037160">
    <property type="entry name" value="DNA_Pol_thumb_sf"/>
</dbReference>
<evidence type="ECO:0000313" key="5">
    <source>
        <dbReference type="EMBL" id="ORY49750.1"/>
    </source>
</evidence>
<dbReference type="SUPFAM" id="SSF81301">
    <property type="entry name" value="Nucleotidyltransferase"/>
    <property type="match status" value="1"/>
</dbReference>
<feature type="compositionally biased region" description="Polar residues" evidence="3">
    <location>
        <begin position="51"/>
        <end position="73"/>
    </location>
</feature>
<proteinExistence type="predicted"/>
<dbReference type="GO" id="GO:0016779">
    <property type="term" value="F:nucleotidyltransferase activity"/>
    <property type="evidence" value="ECO:0007669"/>
    <property type="project" value="UniProtKB-KW"/>
</dbReference>
<keyword evidence="2" id="KW-0548">Nucleotidyltransferase</keyword>
<dbReference type="Pfam" id="PF14791">
    <property type="entry name" value="DNA_pol_B_thumb"/>
    <property type="match status" value="1"/>
</dbReference>
<sequence>MSLLSTLGVEDYGTPPVAVEVPVSRPGLFAGDSLLYGITGDVPEPVDTDKGQPSTNTLPLSSSNASSPFNQVENELPAERKEPQTVALDASLVRCLQYYLDIHEDEPKGTELLVTQLAVYTGWLCASSSTDHLSTNGEFQLAKWALDEGIALMKINTIGFSSSQAASTLPHWNQRQNSFEEMIRTSRLFESAESNIQRKIGARCAILSSQIGWDFEASHRFLTNLPRKLDLMNEKLREMLENVGDLVYQDVVKKAPTSPEDGDARNSAISNAQLFGLQVYRHFSSREKHGFSRQDYDRYTYVLNDSITELELFCLPLGARRRGDLMFTHLEIMVSYKPHQSRCICRQCQLEDDGLDAQAEIEELKERFLDTIKPLFNFKESFSDGFNRICGFITLEDTEIPVDVKFALFHQVGTSLFYWTGPTQFVSRIQSYAKLCHGVDIQHDGVWKGGKKVHIGSERDLFEKFLGTDFPAPHERY</sequence>
<dbReference type="InterPro" id="IPR029398">
    <property type="entry name" value="PolB_thumb"/>
</dbReference>
<evidence type="ECO:0000256" key="1">
    <source>
        <dbReference type="ARBA" id="ARBA00022679"/>
    </source>
</evidence>
<evidence type="ECO:0000256" key="2">
    <source>
        <dbReference type="ARBA" id="ARBA00022695"/>
    </source>
</evidence>
<evidence type="ECO:0000256" key="3">
    <source>
        <dbReference type="SAM" id="MobiDB-lite"/>
    </source>
</evidence>
<evidence type="ECO:0000313" key="6">
    <source>
        <dbReference type="Proteomes" id="UP000193642"/>
    </source>
</evidence>
<reference evidence="5 6" key="1">
    <citation type="submission" date="2016-07" db="EMBL/GenBank/DDBJ databases">
        <title>Pervasive Adenine N6-methylation of Active Genes in Fungi.</title>
        <authorList>
            <consortium name="DOE Joint Genome Institute"/>
            <person name="Mondo S.J."/>
            <person name="Dannebaum R.O."/>
            <person name="Kuo R.C."/>
            <person name="Labutti K."/>
            <person name="Haridas S."/>
            <person name="Kuo A."/>
            <person name="Salamov A."/>
            <person name="Ahrendt S.R."/>
            <person name="Lipzen A."/>
            <person name="Sullivan W."/>
            <person name="Andreopoulos W.B."/>
            <person name="Clum A."/>
            <person name="Lindquist E."/>
            <person name="Daum C."/>
            <person name="Ramamoorthy G.K."/>
            <person name="Gryganskyi A."/>
            <person name="Culley D."/>
            <person name="Magnuson J.K."/>
            <person name="James T.Y."/>
            <person name="O'Malley M.A."/>
            <person name="Stajich J.E."/>
            <person name="Spatafora J.W."/>
            <person name="Visel A."/>
            <person name="Grigoriev I.V."/>
        </authorList>
    </citation>
    <scope>NUCLEOTIDE SEQUENCE [LARGE SCALE GENOMIC DNA]</scope>
    <source>
        <strain evidence="5 6">JEL800</strain>
    </source>
</reference>
<evidence type="ECO:0000259" key="4">
    <source>
        <dbReference type="Pfam" id="PF14791"/>
    </source>
</evidence>
<keyword evidence="6" id="KW-1185">Reference proteome</keyword>
<name>A0A1Y2CRR7_9FUNG</name>
<dbReference type="Proteomes" id="UP000193642">
    <property type="component" value="Unassembled WGS sequence"/>
</dbReference>
<dbReference type="InterPro" id="IPR043519">
    <property type="entry name" value="NT_sf"/>
</dbReference>
<organism evidence="5 6">
    <name type="scientific">Rhizoclosmatium globosum</name>
    <dbReference type="NCBI Taxonomy" id="329046"/>
    <lineage>
        <taxon>Eukaryota</taxon>
        <taxon>Fungi</taxon>
        <taxon>Fungi incertae sedis</taxon>
        <taxon>Chytridiomycota</taxon>
        <taxon>Chytridiomycota incertae sedis</taxon>
        <taxon>Chytridiomycetes</taxon>
        <taxon>Chytridiales</taxon>
        <taxon>Chytriomycetaceae</taxon>
        <taxon>Rhizoclosmatium</taxon>
    </lineage>
</organism>
<gene>
    <name evidence="5" type="ORF">BCR33DRAFT_781301</name>
</gene>
<feature type="domain" description="DNA polymerase beta thumb" evidence="4">
    <location>
        <begin position="416"/>
        <end position="476"/>
    </location>
</feature>
<dbReference type="OrthoDB" id="10294493at2759"/>
<protein>
    <recommendedName>
        <fullName evidence="4">DNA polymerase beta thumb domain-containing protein</fullName>
    </recommendedName>
</protein>
<comment type="caution">
    <text evidence="5">The sequence shown here is derived from an EMBL/GenBank/DDBJ whole genome shotgun (WGS) entry which is preliminary data.</text>
</comment>